<dbReference type="RefSeq" id="WP_014652622.1">
    <property type="nucleotide sequence ID" value="NC_017672.3"/>
</dbReference>
<dbReference type="PATRIC" id="fig|997761.3.peg.6425"/>
<evidence type="ECO:0000313" key="2">
    <source>
        <dbReference type="Proteomes" id="UP000007392"/>
    </source>
</evidence>
<organism evidence="1 2">
    <name type="scientific">Paenibacillus mucilaginosus K02</name>
    <dbReference type="NCBI Taxonomy" id="997761"/>
    <lineage>
        <taxon>Bacteria</taxon>
        <taxon>Bacillati</taxon>
        <taxon>Bacillota</taxon>
        <taxon>Bacilli</taxon>
        <taxon>Bacillales</taxon>
        <taxon>Paenibacillaceae</taxon>
        <taxon>Paenibacillus</taxon>
    </lineage>
</organism>
<name>I0BSD2_9BACL</name>
<protein>
    <submittedName>
        <fullName evidence="1">Uncharacterized protein</fullName>
    </submittedName>
</protein>
<dbReference type="HOGENOM" id="CLU_3027988_0_0_9"/>
<proteinExistence type="predicted"/>
<sequence length="55" mass="6140">MSHTVSLDIRTMMQQLGIHPERAAEILSQIQASFSLEAAAAVRQEEPNRQPQPIL</sequence>
<gene>
    <name evidence="1" type="ORF">B2K_32020</name>
</gene>
<reference evidence="1 2" key="1">
    <citation type="submission" date="2013-06" db="EMBL/GenBank/DDBJ databases">
        <title>Complete genome sequence of Paenibacillus mucilaginosus K02.</title>
        <authorList>
            <person name="Xiao B."/>
            <person name="Sun L."/>
            <person name="Xiao L."/>
            <person name="Lian B."/>
        </authorList>
    </citation>
    <scope>NUCLEOTIDE SEQUENCE [LARGE SCALE GENOMIC DNA]</scope>
    <source>
        <strain evidence="1 2">K02</strain>
    </source>
</reference>
<evidence type="ECO:0000313" key="1">
    <source>
        <dbReference type="EMBL" id="AFH65279.1"/>
    </source>
</evidence>
<dbReference type="AlphaFoldDB" id="I0BSD2"/>
<dbReference type="EMBL" id="CP003422">
    <property type="protein sequence ID" value="AFH65279.1"/>
    <property type="molecule type" value="Genomic_DNA"/>
</dbReference>
<accession>I0BSD2</accession>
<dbReference type="KEGG" id="pmw:B2K_32020"/>
<dbReference type="Proteomes" id="UP000007392">
    <property type="component" value="Chromosome"/>
</dbReference>